<dbReference type="AlphaFoldDB" id="Q675U6"/>
<name>Q675U6_OIKDI</name>
<reference evidence="1" key="1">
    <citation type="journal article" date="2004" name="Nature">
        <title>Hox cluster disintegration with persistent anteroposterior order of expression in Oikopleura dioica.</title>
        <authorList>
            <person name="Seo H.C."/>
            <person name="Edvardsen R.B."/>
            <person name="Maeland A.D."/>
            <person name="Bjordal M."/>
            <person name="Jensen M.F."/>
            <person name="Hansen A."/>
            <person name="Flaat M."/>
            <person name="Weissenbach J."/>
            <person name="Lehrach H."/>
            <person name="Wincker P."/>
            <person name="Reinhardt R."/>
            <person name="Chourrout D."/>
        </authorList>
    </citation>
    <scope>NUCLEOTIDE SEQUENCE</scope>
</reference>
<evidence type="ECO:0000313" key="1">
    <source>
        <dbReference type="EMBL" id="AAS21420.1"/>
    </source>
</evidence>
<dbReference type="EMBL" id="AY449460">
    <property type="protein sequence ID" value="AAS21420.1"/>
    <property type="molecule type" value="Genomic_DNA"/>
</dbReference>
<organism evidence="1">
    <name type="scientific">Oikopleura dioica</name>
    <name type="common">Tunicate</name>
    <dbReference type="NCBI Taxonomy" id="34765"/>
    <lineage>
        <taxon>Eukaryota</taxon>
        <taxon>Metazoa</taxon>
        <taxon>Chordata</taxon>
        <taxon>Tunicata</taxon>
        <taxon>Appendicularia</taxon>
        <taxon>Copelata</taxon>
        <taxon>Oikopleuridae</taxon>
        <taxon>Oikopleura</taxon>
    </lineage>
</organism>
<sequence>MPQNAEFKVYNRFINLFTNADRLFIVKRAASRGDLRREREIELSDRALLSAYFAATILTAARGDYERPRSKIDMTASAPSDAFGQNAIYWRTL</sequence>
<reference evidence="1" key="2">
    <citation type="journal article" date="2005" name="Curr. Biol.">
        <title>Remodelling of the homeobox gene complement in the tunicate Oikopleura dioica.</title>
        <authorList>
            <person name="Edvardsen R.B."/>
            <person name="Seo H.C."/>
            <person name="Jensen M.F."/>
            <person name="Mialon A."/>
            <person name="Mikhaleva J."/>
            <person name="Bjordal M."/>
            <person name="Cartry J."/>
            <person name="Reinhardt R."/>
            <person name="Weissenbach J."/>
            <person name="Wincker P."/>
            <person name="Chourrout D."/>
        </authorList>
    </citation>
    <scope>NUCLEOTIDE SEQUENCE</scope>
</reference>
<proteinExistence type="predicted"/>
<accession>Q675U6</accession>
<gene>
    <name evidence="1" type="ORF">004-28</name>
</gene>
<protein>
    <submittedName>
        <fullName evidence="1">Uncharacterized protein</fullName>
    </submittedName>
</protein>